<evidence type="ECO:0000256" key="1">
    <source>
        <dbReference type="SAM" id="Coils"/>
    </source>
</evidence>
<feature type="compositionally biased region" description="Low complexity" evidence="2">
    <location>
        <begin position="51"/>
        <end position="67"/>
    </location>
</feature>
<evidence type="ECO:0000313" key="4">
    <source>
        <dbReference type="Proteomes" id="UP000027195"/>
    </source>
</evidence>
<organism evidence="3 4">
    <name type="scientific">Botryobasidium botryosum (strain FD-172 SS1)</name>
    <dbReference type="NCBI Taxonomy" id="930990"/>
    <lineage>
        <taxon>Eukaryota</taxon>
        <taxon>Fungi</taxon>
        <taxon>Dikarya</taxon>
        <taxon>Basidiomycota</taxon>
        <taxon>Agaricomycotina</taxon>
        <taxon>Agaricomycetes</taxon>
        <taxon>Cantharellales</taxon>
        <taxon>Botryobasidiaceae</taxon>
        <taxon>Botryobasidium</taxon>
    </lineage>
</organism>
<dbReference type="OrthoDB" id="2755069at2759"/>
<evidence type="ECO:0000313" key="3">
    <source>
        <dbReference type="EMBL" id="KDQ17184.1"/>
    </source>
</evidence>
<evidence type="ECO:0000256" key="2">
    <source>
        <dbReference type="SAM" id="MobiDB-lite"/>
    </source>
</evidence>
<dbReference type="AlphaFoldDB" id="A0A067MNP0"/>
<feature type="compositionally biased region" description="Gly residues" evidence="2">
    <location>
        <begin position="255"/>
        <end position="268"/>
    </location>
</feature>
<name>A0A067MNP0_BOTB1</name>
<reference evidence="4" key="1">
    <citation type="journal article" date="2014" name="Proc. Natl. Acad. Sci. U.S.A.">
        <title>Extensive sampling of basidiomycete genomes demonstrates inadequacy of the white-rot/brown-rot paradigm for wood decay fungi.</title>
        <authorList>
            <person name="Riley R."/>
            <person name="Salamov A.A."/>
            <person name="Brown D.W."/>
            <person name="Nagy L.G."/>
            <person name="Floudas D."/>
            <person name="Held B.W."/>
            <person name="Levasseur A."/>
            <person name="Lombard V."/>
            <person name="Morin E."/>
            <person name="Otillar R."/>
            <person name="Lindquist E.A."/>
            <person name="Sun H."/>
            <person name="LaButti K.M."/>
            <person name="Schmutz J."/>
            <person name="Jabbour D."/>
            <person name="Luo H."/>
            <person name="Baker S.E."/>
            <person name="Pisabarro A.G."/>
            <person name="Walton J.D."/>
            <person name="Blanchette R.A."/>
            <person name="Henrissat B."/>
            <person name="Martin F."/>
            <person name="Cullen D."/>
            <person name="Hibbett D.S."/>
            <person name="Grigoriev I.V."/>
        </authorList>
    </citation>
    <scope>NUCLEOTIDE SEQUENCE [LARGE SCALE GENOMIC DNA]</scope>
    <source>
        <strain evidence="4">FD-172 SS1</strain>
    </source>
</reference>
<accession>A0A067MNP0</accession>
<dbReference type="STRING" id="930990.A0A067MNP0"/>
<dbReference type="EMBL" id="KL198024">
    <property type="protein sequence ID" value="KDQ17184.1"/>
    <property type="molecule type" value="Genomic_DNA"/>
</dbReference>
<keyword evidence="1" id="KW-0175">Coiled coil</keyword>
<feature type="region of interest" description="Disordered" evidence="2">
    <location>
        <begin position="1"/>
        <end position="68"/>
    </location>
</feature>
<proteinExistence type="predicted"/>
<dbReference type="InParanoid" id="A0A067MNP0"/>
<keyword evidence="4" id="KW-1185">Reference proteome</keyword>
<feature type="region of interest" description="Disordered" evidence="2">
    <location>
        <begin position="225"/>
        <end position="277"/>
    </location>
</feature>
<dbReference type="HOGENOM" id="CLU_1004693_0_0_1"/>
<gene>
    <name evidence="3" type="ORF">BOTBODRAFT_185910</name>
</gene>
<protein>
    <submittedName>
        <fullName evidence="3">Uncharacterized protein</fullName>
    </submittedName>
</protein>
<feature type="compositionally biased region" description="Basic residues" evidence="2">
    <location>
        <begin position="12"/>
        <end position="24"/>
    </location>
</feature>
<sequence>MPNSQSSAQRGSRGRGRGHGRGRGGHSTPSGPNPQPSHPVPPPNPLPPASGPNASASSSSGAPGNISTVNSEALDELHTRIEELLARATQAEQALAQHVQQSAGAAAAAPATAGTANSAANGEANAIVPRPHGSAGDGFSLQNAMGLENDRAQYKAIQRMIKSLVNRADIPSTIHFRHIDPVTLGKIHRIARQRQPYLARFQHNWATDEFIVMLLKSRRKTARRHRQAERALEEEELTASAASPGVGTSHQSAGAGAGGNAGGNGSGAGQNNDEWSD</sequence>
<feature type="compositionally biased region" description="Pro residues" evidence="2">
    <location>
        <begin position="31"/>
        <end position="50"/>
    </location>
</feature>
<dbReference type="Proteomes" id="UP000027195">
    <property type="component" value="Unassembled WGS sequence"/>
</dbReference>
<feature type="coiled-coil region" evidence="1">
    <location>
        <begin position="74"/>
        <end position="101"/>
    </location>
</feature>